<reference evidence="1 2" key="1">
    <citation type="journal article" date="2017" name="Curr. Biol.">
        <title>Genome architecture and evolution of a unichromosomal asexual nematode.</title>
        <authorList>
            <person name="Fradin H."/>
            <person name="Zegar C."/>
            <person name="Gutwein M."/>
            <person name="Lucas J."/>
            <person name="Kovtun M."/>
            <person name="Corcoran D."/>
            <person name="Baugh L.R."/>
            <person name="Kiontke K."/>
            <person name="Gunsalus K."/>
            <person name="Fitch D.H."/>
            <person name="Piano F."/>
        </authorList>
    </citation>
    <scope>NUCLEOTIDE SEQUENCE [LARGE SCALE GENOMIC DNA]</scope>
    <source>
        <strain evidence="1">PF1309</strain>
    </source>
</reference>
<dbReference type="EMBL" id="LIAE01006881">
    <property type="protein sequence ID" value="PAV84217.1"/>
    <property type="molecule type" value="Genomic_DNA"/>
</dbReference>
<gene>
    <name evidence="1" type="ORF">WR25_06132</name>
</gene>
<dbReference type="AlphaFoldDB" id="A0A2A2LDS8"/>
<organism evidence="1 2">
    <name type="scientific">Diploscapter pachys</name>
    <dbReference type="NCBI Taxonomy" id="2018661"/>
    <lineage>
        <taxon>Eukaryota</taxon>
        <taxon>Metazoa</taxon>
        <taxon>Ecdysozoa</taxon>
        <taxon>Nematoda</taxon>
        <taxon>Chromadorea</taxon>
        <taxon>Rhabditida</taxon>
        <taxon>Rhabditina</taxon>
        <taxon>Rhabditomorpha</taxon>
        <taxon>Rhabditoidea</taxon>
        <taxon>Rhabditidae</taxon>
        <taxon>Diploscapter</taxon>
    </lineage>
</organism>
<sequence length="83" mass="8994">MQPHLSAGPPAMTLAIFTFPSSTRIVAPSCSSLSVFTIRTIFRARPSSSSTSYGTEGNCCSNRPADMFSTASRRPWKMGLKTF</sequence>
<keyword evidence="2" id="KW-1185">Reference proteome</keyword>
<evidence type="ECO:0000313" key="1">
    <source>
        <dbReference type="EMBL" id="PAV84217.1"/>
    </source>
</evidence>
<proteinExistence type="predicted"/>
<evidence type="ECO:0000313" key="2">
    <source>
        <dbReference type="Proteomes" id="UP000218231"/>
    </source>
</evidence>
<protein>
    <submittedName>
        <fullName evidence="1">Uncharacterized protein</fullName>
    </submittedName>
</protein>
<comment type="caution">
    <text evidence="1">The sequence shown here is derived from an EMBL/GenBank/DDBJ whole genome shotgun (WGS) entry which is preliminary data.</text>
</comment>
<dbReference type="Proteomes" id="UP000218231">
    <property type="component" value="Unassembled WGS sequence"/>
</dbReference>
<name>A0A2A2LDS8_9BILA</name>
<accession>A0A2A2LDS8</accession>